<dbReference type="Gene3D" id="1.10.1510.10">
    <property type="entry name" value="Uncharacterised protein YqeY/AIM41 PF09424, N-terminal domain"/>
    <property type="match status" value="1"/>
</dbReference>
<gene>
    <name evidence="1" type="ORF">UT63_C0104G0004</name>
</gene>
<dbReference type="Pfam" id="PF09424">
    <property type="entry name" value="YqeY"/>
    <property type="match status" value="1"/>
</dbReference>
<dbReference type="EMBL" id="LBXN01000104">
    <property type="protein sequence ID" value="KKR30208.1"/>
    <property type="molecule type" value="Genomic_DNA"/>
</dbReference>
<reference evidence="1 2" key="1">
    <citation type="journal article" date="2015" name="Nature">
        <title>rRNA introns, odd ribosomes, and small enigmatic genomes across a large radiation of phyla.</title>
        <authorList>
            <person name="Brown C.T."/>
            <person name="Hug L.A."/>
            <person name="Thomas B.C."/>
            <person name="Sharon I."/>
            <person name="Castelle C.J."/>
            <person name="Singh A."/>
            <person name="Wilkins M.J."/>
            <person name="Williams K.H."/>
            <person name="Banfield J.F."/>
        </authorList>
    </citation>
    <scope>NUCLEOTIDE SEQUENCE [LARGE SCALE GENOMIC DNA]</scope>
</reference>
<sequence length="104" mass="12026">MILDSINQELKESLKNGDSEKVGVLRMLKSAIKNTEIEKQADFSKKDVVLTLRKEAKKRQDSIKLFQDNGRQELANTEQRELEIIQAFLPSAMKCHYRSSCQRN</sequence>
<comment type="caution">
    <text evidence="1">The sequence shown here is derived from an EMBL/GenBank/DDBJ whole genome shotgun (WGS) entry which is preliminary data.</text>
</comment>
<dbReference type="InterPro" id="IPR019004">
    <property type="entry name" value="YqeY/Aim41"/>
</dbReference>
<dbReference type="SUPFAM" id="SSF89095">
    <property type="entry name" value="GatB/YqeY motif"/>
    <property type="match status" value="1"/>
</dbReference>
<dbReference type="GO" id="GO:0016884">
    <property type="term" value="F:carbon-nitrogen ligase activity, with glutamine as amido-N-donor"/>
    <property type="evidence" value="ECO:0007669"/>
    <property type="project" value="InterPro"/>
</dbReference>
<evidence type="ECO:0000313" key="2">
    <source>
        <dbReference type="Proteomes" id="UP000034539"/>
    </source>
</evidence>
<evidence type="ECO:0008006" key="3">
    <source>
        <dbReference type="Google" id="ProtNLM"/>
    </source>
</evidence>
<dbReference type="Proteomes" id="UP000034539">
    <property type="component" value="Unassembled WGS sequence"/>
</dbReference>
<dbReference type="InterPro" id="IPR042184">
    <property type="entry name" value="YqeY/Aim41_N"/>
</dbReference>
<organism evidence="1 2">
    <name type="scientific">Candidatus Gottesmanbacteria bacterium GW2011_GWC2_39_8</name>
    <dbReference type="NCBI Taxonomy" id="1618450"/>
    <lineage>
        <taxon>Bacteria</taxon>
        <taxon>Candidatus Gottesmaniibacteriota</taxon>
    </lineage>
</organism>
<proteinExistence type="predicted"/>
<accession>A0A0G0PQM9</accession>
<dbReference type="InterPro" id="IPR003789">
    <property type="entry name" value="Asn/Gln_tRNA_amidoTrase-B-like"/>
</dbReference>
<dbReference type="AlphaFoldDB" id="A0A0G0PQM9"/>
<name>A0A0G0PQM9_9BACT</name>
<dbReference type="PANTHER" id="PTHR28055">
    <property type="entry name" value="ALTERED INHERITANCE OF MITOCHONDRIA PROTEIN 41, MITOCHONDRIAL"/>
    <property type="match status" value="1"/>
</dbReference>
<dbReference type="PANTHER" id="PTHR28055:SF1">
    <property type="entry name" value="ALTERED INHERITANCE OF MITOCHONDRIA PROTEIN 41, MITOCHONDRIAL"/>
    <property type="match status" value="1"/>
</dbReference>
<evidence type="ECO:0000313" key="1">
    <source>
        <dbReference type="EMBL" id="KKR30208.1"/>
    </source>
</evidence>
<protein>
    <recommendedName>
        <fullName evidence="3">GatB/YqeY domain-containing protein</fullName>
    </recommendedName>
</protein>